<accession>A0A0G0S9P1</accession>
<comment type="caution">
    <text evidence="7">The sequence shown here is derived from an EMBL/GenBank/DDBJ whole genome shotgun (WGS) entry which is preliminary data.</text>
</comment>
<dbReference type="InterPro" id="IPR001792">
    <property type="entry name" value="Acylphosphatase-like_dom"/>
</dbReference>
<comment type="catalytic activity">
    <reaction evidence="3 4">
        <text>an acyl phosphate + H2O = a carboxylate + phosphate + H(+)</text>
        <dbReference type="Rhea" id="RHEA:14965"/>
        <dbReference type="ChEBI" id="CHEBI:15377"/>
        <dbReference type="ChEBI" id="CHEBI:15378"/>
        <dbReference type="ChEBI" id="CHEBI:29067"/>
        <dbReference type="ChEBI" id="CHEBI:43474"/>
        <dbReference type="ChEBI" id="CHEBI:59918"/>
        <dbReference type="EC" id="3.6.1.7"/>
    </reaction>
</comment>
<keyword evidence="4" id="KW-0378">Hydrolase</keyword>
<evidence type="ECO:0000256" key="4">
    <source>
        <dbReference type="PROSITE-ProRule" id="PRU00520"/>
    </source>
</evidence>
<dbReference type="InterPro" id="IPR036046">
    <property type="entry name" value="Acylphosphatase-like_dom_sf"/>
</dbReference>
<evidence type="ECO:0000313" key="8">
    <source>
        <dbReference type="Proteomes" id="UP000034137"/>
    </source>
</evidence>
<dbReference type="GO" id="GO:0003998">
    <property type="term" value="F:acylphosphatase activity"/>
    <property type="evidence" value="ECO:0007669"/>
    <property type="project" value="UniProtKB-EC"/>
</dbReference>
<evidence type="ECO:0000259" key="6">
    <source>
        <dbReference type="PROSITE" id="PS51160"/>
    </source>
</evidence>
<name>A0A0G0S9P1_9BACT</name>
<dbReference type="EMBL" id="LBXO01000059">
    <property type="protein sequence ID" value="KKR31485.1"/>
    <property type="molecule type" value="Genomic_DNA"/>
</dbReference>
<reference evidence="7 8" key="1">
    <citation type="journal article" date="2015" name="Nature">
        <title>rRNA introns, odd ribosomes, and small enigmatic genomes across a large radiation of phyla.</title>
        <authorList>
            <person name="Brown C.T."/>
            <person name="Hug L.A."/>
            <person name="Thomas B.C."/>
            <person name="Sharon I."/>
            <person name="Castelle C.J."/>
            <person name="Singh A."/>
            <person name="Wilkins M.J."/>
            <person name="Williams K.H."/>
            <person name="Banfield J.F."/>
        </authorList>
    </citation>
    <scope>NUCLEOTIDE SEQUENCE [LARGE SCALE GENOMIC DNA]</scope>
</reference>
<evidence type="ECO:0000256" key="5">
    <source>
        <dbReference type="RuleBase" id="RU004168"/>
    </source>
</evidence>
<feature type="domain" description="Acylphosphatase-like" evidence="6">
    <location>
        <begin position="4"/>
        <end position="91"/>
    </location>
</feature>
<dbReference type="Pfam" id="PF00708">
    <property type="entry name" value="Acylphosphatase"/>
    <property type="match status" value="1"/>
</dbReference>
<organism evidence="7 8">
    <name type="scientific">Candidatus Falkowbacteria bacterium GW2011_GWF2_39_8</name>
    <dbReference type="NCBI Taxonomy" id="1618642"/>
    <lineage>
        <taxon>Bacteria</taxon>
        <taxon>Candidatus Falkowiibacteriota</taxon>
    </lineage>
</organism>
<evidence type="ECO:0000256" key="1">
    <source>
        <dbReference type="ARBA" id="ARBA00005614"/>
    </source>
</evidence>
<dbReference type="PANTHER" id="PTHR47268">
    <property type="entry name" value="ACYLPHOSPHATASE"/>
    <property type="match status" value="1"/>
</dbReference>
<dbReference type="Gene3D" id="3.30.70.100">
    <property type="match status" value="1"/>
</dbReference>
<evidence type="ECO:0000256" key="2">
    <source>
        <dbReference type="ARBA" id="ARBA00012150"/>
    </source>
</evidence>
<evidence type="ECO:0000256" key="3">
    <source>
        <dbReference type="ARBA" id="ARBA00047645"/>
    </source>
</evidence>
<proteinExistence type="inferred from homology"/>
<dbReference type="AlphaFoldDB" id="A0A0G0S9P1"/>
<dbReference type="PROSITE" id="PS00150">
    <property type="entry name" value="ACYLPHOSPHATASE_1"/>
    <property type="match status" value="1"/>
</dbReference>
<evidence type="ECO:0000313" key="7">
    <source>
        <dbReference type="EMBL" id="KKR31485.1"/>
    </source>
</evidence>
<protein>
    <recommendedName>
        <fullName evidence="2 4">acylphosphatase</fullName>
        <ecNumber evidence="2 4">3.6.1.7</ecNumber>
    </recommendedName>
</protein>
<dbReference type="PROSITE" id="PS51160">
    <property type="entry name" value="ACYLPHOSPHATASE_3"/>
    <property type="match status" value="1"/>
</dbReference>
<sequence length="91" mass="10703">MNKHLIIKIYGLVQGVLFRTSAKNKAKELGLKGYIQNLEDGSLIIEIEGEEDKLNYFLGWCRDGPPWAKVERIEYDFDNEVKHYRDFIIKK</sequence>
<dbReference type="InterPro" id="IPR017968">
    <property type="entry name" value="Acylphosphatase_CS"/>
</dbReference>
<feature type="active site" evidence="4">
    <location>
        <position position="19"/>
    </location>
</feature>
<gene>
    <name evidence="7" type="ORF">UT64_C0059G0008</name>
</gene>
<feature type="active site" evidence="4">
    <location>
        <position position="37"/>
    </location>
</feature>
<dbReference type="PANTHER" id="PTHR47268:SF4">
    <property type="entry name" value="ACYLPHOSPHATASE"/>
    <property type="match status" value="1"/>
</dbReference>
<dbReference type="Proteomes" id="UP000034137">
    <property type="component" value="Unassembled WGS sequence"/>
</dbReference>
<dbReference type="InterPro" id="IPR020456">
    <property type="entry name" value="Acylphosphatase"/>
</dbReference>
<comment type="similarity">
    <text evidence="1 5">Belongs to the acylphosphatase family.</text>
</comment>
<dbReference type="PRINTS" id="PR00112">
    <property type="entry name" value="ACYLPHPHTASE"/>
</dbReference>
<dbReference type="SUPFAM" id="SSF54975">
    <property type="entry name" value="Acylphosphatase/BLUF domain-like"/>
    <property type="match status" value="1"/>
</dbReference>
<dbReference type="EC" id="3.6.1.7" evidence="2 4"/>